<feature type="region of interest" description="Disordered" evidence="6">
    <location>
        <begin position="1"/>
        <end position="60"/>
    </location>
</feature>
<feature type="domain" description="DUF7726" evidence="10">
    <location>
        <begin position="74"/>
        <end position="151"/>
    </location>
</feature>
<feature type="domain" description="Conserved oligomeric Golgi complex subunit 5 N-terminal" evidence="8">
    <location>
        <begin position="218"/>
        <end position="350"/>
    </location>
</feature>
<feature type="compositionally biased region" description="Low complexity" evidence="6">
    <location>
        <begin position="866"/>
        <end position="884"/>
    </location>
</feature>
<dbReference type="InterPro" id="IPR048485">
    <property type="entry name" value="COG5_helical"/>
</dbReference>
<organism evidence="11 12">
    <name type="scientific">Seiridium unicorne</name>
    <dbReference type="NCBI Taxonomy" id="138068"/>
    <lineage>
        <taxon>Eukaryota</taxon>
        <taxon>Fungi</taxon>
        <taxon>Dikarya</taxon>
        <taxon>Ascomycota</taxon>
        <taxon>Pezizomycotina</taxon>
        <taxon>Sordariomycetes</taxon>
        <taxon>Xylariomycetidae</taxon>
        <taxon>Amphisphaeriales</taxon>
        <taxon>Sporocadaceae</taxon>
        <taxon>Seiridium</taxon>
    </lineage>
</organism>
<evidence type="ECO:0000259" key="8">
    <source>
        <dbReference type="Pfam" id="PF10392"/>
    </source>
</evidence>
<comment type="caution">
    <text evidence="11">The sequence shown here is derived from an EMBL/GenBank/DDBJ whole genome shotgun (WGS) entry which is preliminary data.</text>
</comment>
<feature type="region of interest" description="Disordered" evidence="6">
    <location>
        <begin position="857"/>
        <end position="891"/>
    </location>
</feature>
<dbReference type="Proteomes" id="UP001408356">
    <property type="component" value="Unassembled WGS sequence"/>
</dbReference>
<dbReference type="PANTHER" id="PTHR13228">
    <property type="entry name" value="CONSERVED OLIGOMERIC GOLGI COMPLEX COMPONENT 5"/>
    <property type="match status" value="1"/>
</dbReference>
<evidence type="ECO:0000259" key="10">
    <source>
        <dbReference type="Pfam" id="PF24852"/>
    </source>
</evidence>
<comment type="subcellular location">
    <subcellularLocation>
        <location evidence="1">Golgi apparatus membrane</location>
        <topology evidence="1">Peripheral membrane protein</topology>
    </subcellularLocation>
</comment>
<evidence type="ECO:0000256" key="7">
    <source>
        <dbReference type="SAM" id="Phobius"/>
    </source>
</evidence>
<keyword evidence="7" id="KW-1133">Transmembrane helix</keyword>
<accession>A0ABR2UV60</accession>
<evidence type="ECO:0000256" key="1">
    <source>
        <dbReference type="ARBA" id="ARBA00004395"/>
    </source>
</evidence>
<evidence type="ECO:0000256" key="6">
    <source>
        <dbReference type="SAM" id="MobiDB-lite"/>
    </source>
</evidence>
<evidence type="ECO:0000313" key="12">
    <source>
        <dbReference type="Proteomes" id="UP001408356"/>
    </source>
</evidence>
<feature type="compositionally biased region" description="Polar residues" evidence="6">
    <location>
        <begin position="1291"/>
        <end position="1309"/>
    </location>
</feature>
<evidence type="ECO:0000259" key="9">
    <source>
        <dbReference type="Pfam" id="PF20649"/>
    </source>
</evidence>
<evidence type="ECO:0000313" key="11">
    <source>
        <dbReference type="EMBL" id="KAK9418229.1"/>
    </source>
</evidence>
<dbReference type="InterPro" id="IPR019465">
    <property type="entry name" value="Cog5"/>
</dbReference>
<proteinExistence type="predicted"/>
<feature type="region of interest" description="Disordered" evidence="6">
    <location>
        <begin position="1291"/>
        <end position="1320"/>
    </location>
</feature>
<gene>
    <name evidence="11" type="ORF">SUNI508_08190</name>
</gene>
<dbReference type="InterPro" id="IPR049176">
    <property type="entry name" value="COG5_N"/>
</dbReference>
<name>A0ABR2UV60_9PEZI</name>
<feature type="compositionally biased region" description="Basic and acidic residues" evidence="6">
    <location>
        <begin position="10"/>
        <end position="39"/>
    </location>
</feature>
<dbReference type="Pfam" id="PF24852">
    <property type="entry name" value="DUF7726"/>
    <property type="match status" value="1"/>
</dbReference>
<keyword evidence="7" id="KW-0812">Transmembrane</keyword>
<feature type="coiled-coil region" evidence="5">
    <location>
        <begin position="292"/>
        <end position="326"/>
    </location>
</feature>
<protein>
    <recommendedName>
        <fullName evidence="2">Conserved oligomeric Golgi complex subunit 5</fullName>
    </recommendedName>
</protein>
<keyword evidence="12" id="KW-1185">Reference proteome</keyword>
<evidence type="ECO:0000256" key="5">
    <source>
        <dbReference type="SAM" id="Coils"/>
    </source>
</evidence>
<dbReference type="Pfam" id="PF20649">
    <property type="entry name" value="COG5_C"/>
    <property type="match status" value="1"/>
</dbReference>
<evidence type="ECO:0000256" key="3">
    <source>
        <dbReference type="ARBA" id="ARBA00023034"/>
    </source>
</evidence>
<dbReference type="EMBL" id="JARVKF010000392">
    <property type="protein sequence ID" value="KAK9418229.1"/>
    <property type="molecule type" value="Genomic_DNA"/>
</dbReference>
<feature type="domain" description="Conserved oligomeric Golgi complex subunit 5 helical" evidence="9">
    <location>
        <begin position="398"/>
        <end position="606"/>
    </location>
</feature>
<evidence type="ECO:0000256" key="2">
    <source>
        <dbReference type="ARBA" id="ARBA00020974"/>
    </source>
</evidence>
<feature type="transmembrane region" description="Helical" evidence="7">
    <location>
        <begin position="1324"/>
        <end position="1346"/>
    </location>
</feature>
<evidence type="ECO:0000256" key="4">
    <source>
        <dbReference type="ARBA" id="ARBA00023136"/>
    </source>
</evidence>
<dbReference type="InterPro" id="IPR056143">
    <property type="entry name" value="DUF7726"/>
</dbReference>
<dbReference type="PANTHER" id="PTHR13228:SF3">
    <property type="entry name" value="CONSERVED OLIGOMERIC GOLGI COMPLEX SUBUNIT 5"/>
    <property type="match status" value="1"/>
</dbReference>
<keyword evidence="4 7" id="KW-0472">Membrane</keyword>
<feature type="compositionally biased region" description="Low complexity" evidence="6">
    <location>
        <begin position="1310"/>
        <end position="1320"/>
    </location>
</feature>
<keyword evidence="3" id="KW-0333">Golgi apparatus</keyword>
<dbReference type="Pfam" id="PF10392">
    <property type="entry name" value="COG5_N"/>
    <property type="match status" value="1"/>
</dbReference>
<keyword evidence="5" id="KW-0175">Coiled coil</keyword>
<reference evidence="11 12" key="1">
    <citation type="journal article" date="2024" name="J. Plant Pathol.">
        <title>Sequence and assembly of the genome of Seiridium unicorne, isolate CBS 538.82, causal agent of cypress canker disease.</title>
        <authorList>
            <person name="Scali E."/>
            <person name="Rocca G.D."/>
            <person name="Danti R."/>
            <person name="Garbelotto M."/>
            <person name="Barberini S."/>
            <person name="Baroncelli R."/>
            <person name="Emiliani G."/>
        </authorList>
    </citation>
    <scope>NUCLEOTIDE SEQUENCE [LARGE SCALE GENOMIC DNA]</scope>
    <source>
        <strain evidence="11 12">BM-138-508</strain>
    </source>
</reference>
<sequence length="1605" mass="175505">MAPPPVTTEMSKKQPLQERDTNANTTKPDKANESNDKKSNARNASKAKEPSKDAPTAAELSDIHLDGEIDENVKIYDTCDDIRKKINGHLKNTTQAAFARELSDLLPHSKINASHVGRYLKMKGPKAGGHNPVFYAAYVYFEKLRIKQGKKKSAKREKMEENWDKKGGFPREGSHNIYVTCLPGERWTFDQYGVPKQTGSEVSMAANADEEPSYIDYETFLDPGFTPASFANALVLATNNANDATLDLSTPLSKVLFDAQEIDSHIDLLTTRSAIPLLTHTKDQTESSTRIISEIDSQVKSLNESYKQLEKEVIQKHAEADEVKQVASRLWETLKLGRSVGRCLQLGRQLEVQHSEISSSGSAGKKEDHRALVRCAHTVLSLREVLDHKAPGEEGHGLDRINAIKSLQDSIVAPIERSVRSTSEQIIREFAIGSASGTATFAQSEETKARTLSAMTTLYLLSPTSGVKADKWTPQLLLQALEVYFRNALQSSVASLARSLATLPTLDRTLAEVAARCQNIVALEIILDTTKAPTHPLVLKQKQSAETPNLLQPLLAYLETGSLPSYFWRSMASSLSTRVVEIVNRGGVSARTLKSNRSAVGDAIRECVIKGSQPPSTVTAAKGKSTKSDPEKAGWDREVAVMVGSVKKDWQDLTAAGAEDAPRAAALSTQPQPSLCGALFWGRSQLGLSQNQQTFLLKIPIARCGACPSGGHCAECREVNIAKLNKQWKLFQRSDQSDKDMFDKLFALRYGSEAMDSPLYHKFSASFDHSIKWHRESLGRFIDAISEGRIEGMSLSSAFVPNDGLAQLSTDDLLERCSELTQHLQKLHAELIRRKHNAPLDSDTESVYSDVEFEEHYESSSEDTVTISTQLTSPPTSQSQSNQPEGQKVRSRILKHWSSDDPRAAKFVRMSHSPRFLAILLDLARHYSWEQTTGMVNYAIIERVRHSSNSNDKDRYPKLDDWKMVLNICSSLGFPAMEPEKLFADDLLAINFRINPIGLFAGLDLRCASRGKPRKTRFETGLSPPRGLIGAMGVRRFASLKRMCHPGTCGGRSSWRLEASALQVRMSLPTAPLAALTTVFTPPCATSWLLTTTKVPSQYPPFPTTGPSSCDPPSWESNIEAQGFQYYSPAVCPSGFEVGPNCEITKTRILQGFPPVADGETAVYCVPSGHTCTTDTTDFRGGVWGFTRAAATPTSGVAVVTVGPALQIRFRDEDLSILETHPLTPGLALAGATTSTVSSEFSAASTAIVGFSTITRQSITTTTGNTILSDSRTSNEDGDDTPSILVVASTDATGSQSGTVTTDTTEANISASSSSSSSMNPGSLAAIIVSSILIVIVLAITSVIFIRRNRRSGQNRSARLLPFRQKPWRLREEGYDDGPRARGLSVASIVLPIQTAELSSTAPRASIRAKKLRQRTIDVLELDVKGVKTMEGKRSVMENKIIRGPLLFQMDTFGGINANGIIWTVFGRLGELCKREVARRTRCSCGARGQASAGGTKNTQIKDYLSWTFLTRPVPHLPVSAPRVAVTQPLPSITTIMPNELEPAPSVSYYNNGLSHERITSGAVINTADGRNIHLDIESHGHGTFWRRVTQKLRGLLSGEHKKVG</sequence>